<dbReference type="GO" id="GO:0050660">
    <property type="term" value="F:flavin adenine dinucleotide binding"/>
    <property type="evidence" value="ECO:0007669"/>
    <property type="project" value="InterPro"/>
</dbReference>
<dbReference type="EMBL" id="UINC01204990">
    <property type="protein sequence ID" value="SVE25967.1"/>
    <property type="molecule type" value="Genomic_DNA"/>
</dbReference>
<dbReference type="Pfam" id="PF01266">
    <property type="entry name" value="DAO"/>
    <property type="match status" value="1"/>
</dbReference>
<dbReference type="InterPro" id="IPR036188">
    <property type="entry name" value="FAD/NAD-bd_sf"/>
</dbReference>
<organism evidence="6">
    <name type="scientific">marine metagenome</name>
    <dbReference type="NCBI Taxonomy" id="408172"/>
    <lineage>
        <taxon>unclassified sequences</taxon>
        <taxon>metagenomes</taxon>
        <taxon>ecological metagenomes</taxon>
    </lineage>
</organism>
<reference evidence="6" key="1">
    <citation type="submission" date="2018-05" db="EMBL/GenBank/DDBJ databases">
        <authorList>
            <person name="Lanie J.A."/>
            <person name="Ng W.-L."/>
            <person name="Kazmierczak K.M."/>
            <person name="Andrzejewski T.M."/>
            <person name="Davidsen T.M."/>
            <person name="Wayne K.J."/>
            <person name="Tettelin H."/>
            <person name="Glass J.I."/>
            <person name="Rusch D."/>
            <person name="Podicherti R."/>
            <person name="Tsui H.-C.T."/>
            <person name="Winkler M.E."/>
        </authorList>
    </citation>
    <scope>NUCLEOTIDE SEQUENCE</scope>
</reference>
<evidence type="ECO:0000313" key="6">
    <source>
        <dbReference type="EMBL" id="SVE25967.1"/>
    </source>
</evidence>
<dbReference type="Gene3D" id="3.50.50.60">
    <property type="entry name" value="FAD/NAD(P)-binding domain"/>
    <property type="match status" value="1"/>
</dbReference>
<dbReference type="InterPro" id="IPR045170">
    <property type="entry name" value="MTOX"/>
</dbReference>
<dbReference type="AlphaFoldDB" id="A0A383C0M4"/>
<keyword evidence="2" id="KW-0285">Flavoprotein</keyword>
<feature type="domain" description="FAD dependent oxidoreductase" evidence="5">
    <location>
        <begin position="5"/>
        <end position="59"/>
    </location>
</feature>
<evidence type="ECO:0000259" key="5">
    <source>
        <dbReference type="Pfam" id="PF01266"/>
    </source>
</evidence>
<dbReference type="InterPro" id="IPR006076">
    <property type="entry name" value="FAD-dep_OxRdtase"/>
</dbReference>
<protein>
    <recommendedName>
        <fullName evidence="5">FAD dependent oxidoreductase domain-containing protein</fullName>
    </recommendedName>
</protein>
<name>A0A383C0M4_9ZZZZ</name>
<keyword evidence="4" id="KW-0560">Oxidoreductase</keyword>
<evidence type="ECO:0000256" key="1">
    <source>
        <dbReference type="ARBA" id="ARBA00001974"/>
    </source>
</evidence>
<feature type="non-terminal residue" evidence="6">
    <location>
        <position position="62"/>
    </location>
</feature>
<dbReference type="GO" id="GO:0008115">
    <property type="term" value="F:sarcosine oxidase activity"/>
    <property type="evidence" value="ECO:0007669"/>
    <property type="project" value="TreeGrafter"/>
</dbReference>
<dbReference type="PANTHER" id="PTHR10961:SF7">
    <property type="entry name" value="FAD DEPENDENT OXIDOREDUCTASE DOMAIN-CONTAINING PROTEIN"/>
    <property type="match status" value="1"/>
</dbReference>
<dbReference type="SUPFAM" id="SSF51905">
    <property type="entry name" value="FAD/NAD(P)-binding domain"/>
    <property type="match status" value="1"/>
</dbReference>
<evidence type="ECO:0000256" key="2">
    <source>
        <dbReference type="ARBA" id="ARBA00022630"/>
    </source>
</evidence>
<comment type="cofactor">
    <cofactor evidence="1">
        <name>FAD</name>
        <dbReference type="ChEBI" id="CHEBI:57692"/>
    </cofactor>
</comment>
<evidence type="ECO:0000256" key="4">
    <source>
        <dbReference type="ARBA" id="ARBA00023002"/>
    </source>
</evidence>
<keyword evidence="3" id="KW-0274">FAD</keyword>
<sequence>MSDFDVIVVGIGSMGSSTLYHLAQRRKKVLGIEQFGIPHEFGSYHGESRIIRLAYYEDPSYV</sequence>
<gene>
    <name evidence="6" type="ORF">METZ01_LOCUS478821</name>
</gene>
<proteinExistence type="predicted"/>
<dbReference type="PANTHER" id="PTHR10961">
    <property type="entry name" value="PEROXISOMAL SARCOSINE OXIDASE"/>
    <property type="match status" value="1"/>
</dbReference>
<evidence type="ECO:0000256" key="3">
    <source>
        <dbReference type="ARBA" id="ARBA00022827"/>
    </source>
</evidence>
<accession>A0A383C0M4</accession>